<evidence type="ECO:0000313" key="4">
    <source>
        <dbReference type="EMBL" id="SIN90004.1"/>
    </source>
</evidence>
<organism evidence="4 5">
    <name type="scientific">Epilithonimonas zeae</name>
    <dbReference type="NCBI Taxonomy" id="1416779"/>
    <lineage>
        <taxon>Bacteria</taxon>
        <taxon>Pseudomonadati</taxon>
        <taxon>Bacteroidota</taxon>
        <taxon>Flavobacteriia</taxon>
        <taxon>Flavobacteriales</taxon>
        <taxon>Weeksellaceae</taxon>
        <taxon>Chryseobacterium group</taxon>
        <taxon>Epilithonimonas</taxon>
    </lineage>
</organism>
<dbReference type="STRING" id="1416779.SAMN05444409_1036"/>
<dbReference type="EMBL" id="FSRK01000001">
    <property type="protein sequence ID" value="SIN90004.1"/>
    <property type="molecule type" value="Genomic_DNA"/>
</dbReference>
<dbReference type="Gene3D" id="2.60.40.1120">
    <property type="entry name" value="Carboxypeptidase-like, regulatory domain"/>
    <property type="match status" value="1"/>
</dbReference>
<proteinExistence type="predicted"/>
<evidence type="ECO:0000256" key="1">
    <source>
        <dbReference type="ARBA" id="ARBA00022801"/>
    </source>
</evidence>
<accession>A0A1N6F473</accession>
<name>A0A1N6F473_9FLAO</name>
<dbReference type="Pfam" id="PF00561">
    <property type="entry name" value="Abhydrolase_1"/>
    <property type="match status" value="1"/>
</dbReference>
<dbReference type="SUPFAM" id="SSF53474">
    <property type="entry name" value="alpha/beta-Hydrolases"/>
    <property type="match status" value="1"/>
</dbReference>
<sequence length="540" mass="61803">MQKLLFLLILLMGFNLNAQTISGTVKNTDNEIIAYSSIGIKDSKNGAITNEKGDYQLELPQDSDSKITFSASGYQDKTVSTNELKVNPNIILDYKTTQIENVNIVAKQMKEKLVGQKSKPFLTFSKMFDQNIPTVEQGNIFPIYQKTKLKSYNFHIIPSSRYQEITLKLNIYKVKNNLPEQSLLEENIIYKTSTTGWQNIDLSNYRLIFNNLDKIAITLQLVDYKPMENFDFVFGISAKKTLSKDLLFRYQSQGNWETFDGSFISNIDISYDKTKNDKEIAEVENNTENDFKTNQLIVYYENKEKAKKTEFGKSKNGQFIDLNDAKIYYEEYGKGEPLLLLHGNNGSISDFYKQIPFFSKHYRVIAIDTRGQGRSTDLTTDDYSYDQFASDLYKIIQNLKLDKVNIVGWSDGGNTGLTFNLEHPELVNKLVTIGANLNPSGVDENLIKTFQQQLAENTGNPRLIKLMLNHPNINYKELTNIHNPVLVIAGRNDVIKPEHTNLIHSFIKDSELAIIPDSTHYVPFEQPEKLNDTILNFLKK</sequence>
<feature type="domain" description="AB hydrolase-1" evidence="3">
    <location>
        <begin position="337"/>
        <end position="453"/>
    </location>
</feature>
<dbReference type="PANTHER" id="PTHR43798:SF31">
    <property type="entry name" value="AB HYDROLASE SUPERFAMILY PROTEIN YCLE"/>
    <property type="match status" value="1"/>
</dbReference>
<keyword evidence="5" id="KW-1185">Reference proteome</keyword>
<feature type="chain" id="PRO_5009935827" evidence="2">
    <location>
        <begin position="19"/>
        <end position="540"/>
    </location>
</feature>
<dbReference type="RefSeq" id="WP_074233777.1">
    <property type="nucleotide sequence ID" value="NZ_FSRK01000001.1"/>
</dbReference>
<reference evidence="5" key="1">
    <citation type="submission" date="2016-11" db="EMBL/GenBank/DDBJ databases">
        <authorList>
            <person name="Varghese N."/>
            <person name="Submissions S."/>
        </authorList>
    </citation>
    <scope>NUCLEOTIDE SEQUENCE [LARGE SCALE GENOMIC DNA]</scope>
    <source>
        <strain evidence="5">DSM 27623</strain>
    </source>
</reference>
<evidence type="ECO:0000313" key="5">
    <source>
        <dbReference type="Proteomes" id="UP000185207"/>
    </source>
</evidence>
<dbReference type="OrthoDB" id="2247630at2"/>
<dbReference type="Gene3D" id="3.40.50.1820">
    <property type="entry name" value="alpha/beta hydrolase"/>
    <property type="match status" value="1"/>
</dbReference>
<keyword evidence="2" id="KW-0732">Signal</keyword>
<gene>
    <name evidence="4" type="ORF">SAMN05444409_1036</name>
</gene>
<protein>
    <submittedName>
        <fullName evidence="4">Pimeloyl-ACP methyl ester carboxylesterase</fullName>
    </submittedName>
</protein>
<dbReference type="Proteomes" id="UP000185207">
    <property type="component" value="Unassembled WGS sequence"/>
</dbReference>
<dbReference type="InterPro" id="IPR050266">
    <property type="entry name" value="AB_hydrolase_sf"/>
</dbReference>
<dbReference type="GO" id="GO:0016020">
    <property type="term" value="C:membrane"/>
    <property type="evidence" value="ECO:0007669"/>
    <property type="project" value="TreeGrafter"/>
</dbReference>
<evidence type="ECO:0000256" key="2">
    <source>
        <dbReference type="SAM" id="SignalP"/>
    </source>
</evidence>
<evidence type="ECO:0000259" key="3">
    <source>
        <dbReference type="Pfam" id="PF00561"/>
    </source>
</evidence>
<dbReference type="SUPFAM" id="SSF49464">
    <property type="entry name" value="Carboxypeptidase regulatory domain-like"/>
    <property type="match status" value="1"/>
</dbReference>
<dbReference type="AlphaFoldDB" id="A0A1N6F473"/>
<dbReference type="PANTHER" id="PTHR43798">
    <property type="entry name" value="MONOACYLGLYCEROL LIPASE"/>
    <property type="match status" value="1"/>
</dbReference>
<keyword evidence="1" id="KW-0378">Hydrolase</keyword>
<feature type="signal peptide" evidence="2">
    <location>
        <begin position="1"/>
        <end position="18"/>
    </location>
</feature>
<dbReference type="InterPro" id="IPR008969">
    <property type="entry name" value="CarboxyPept-like_regulatory"/>
</dbReference>
<dbReference type="PRINTS" id="PR00111">
    <property type="entry name" value="ABHYDROLASE"/>
</dbReference>
<dbReference type="Pfam" id="PF13715">
    <property type="entry name" value="CarbopepD_reg_2"/>
    <property type="match status" value="1"/>
</dbReference>
<dbReference type="InterPro" id="IPR029058">
    <property type="entry name" value="AB_hydrolase_fold"/>
</dbReference>
<dbReference type="GO" id="GO:0016787">
    <property type="term" value="F:hydrolase activity"/>
    <property type="evidence" value="ECO:0007669"/>
    <property type="project" value="UniProtKB-KW"/>
</dbReference>
<dbReference type="InterPro" id="IPR000073">
    <property type="entry name" value="AB_hydrolase_1"/>
</dbReference>